<keyword evidence="3" id="KW-1185">Reference proteome</keyword>
<proteinExistence type="predicted"/>
<organism evidence="2 3">
    <name type="scientific">Devosia subaequoris</name>
    <dbReference type="NCBI Taxonomy" id="395930"/>
    <lineage>
        <taxon>Bacteria</taxon>
        <taxon>Pseudomonadati</taxon>
        <taxon>Pseudomonadota</taxon>
        <taxon>Alphaproteobacteria</taxon>
        <taxon>Hyphomicrobiales</taxon>
        <taxon>Devosiaceae</taxon>
        <taxon>Devosia</taxon>
    </lineage>
</organism>
<dbReference type="RefSeq" id="WP_183309795.1">
    <property type="nucleotide sequence ID" value="NZ_JACIEW010000001.1"/>
</dbReference>
<dbReference type="Pfam" id="PF00990">
    <property type="entry name" value="GGDEF"/>
    <property type="match status" value="1"/>
</dbReference>
<dbReference type="InterPro" id="IPR029787">
    <property type="entry name" value="Nucleotide_cyclase"/>
</dbReference>
<evidence type="ECO:0000313" key="3">
    <source>
        <dbReference type="Proteomes" id="UP000547011"/>
    </source>
</evidence>
<evidence type="ECO:0000313" key="2">
    <source>
        <dbReference type="EMBL" id="MBB4051065.1"/>
    </source>
</evidence>
<gene>
    <name evidence="2" type="ORF">GGR20_000683</name>
</gene>
<dbReference type="AlphaFoldDB" id="A0A7W6IK58"/>
<dbReference type="Gene3D" id="3.30.70.270">
    <property type="match status" value="1"/>
</dbReference>
<dbReference type="InterPro" id="IPR000160">
    <property type="entry name" value="GGDEF_dom"/>
</dbReference>
<dbReference type="InterPro" id="IPR043128">
    <property type="entry name" value="Rev_trsase/Diguanyl_cyclase"/>
</dbReference>
<name>A0A7W6IK58_9HYPH</name>
<reference evidence="2 3" key="1">
    <citation type="submission" date="2020-08" db="EMBL/GenBank/DDBJ databases">
        <title>Genomic Encyclopedia of Type Strains, Phase IV (KMG-IV): sequencing the most valuable type-strain genomes for metagenomic binning, comparative biology and taxonomic classification.</title>
        <authorList>
            <person name="Goeker M."/>
        </authorList>
    </citation>
    <scope>NUCLEOTIDE SEQUENCE [LARGE SCALE GENOMIC DNA]</scope>
    <source>
        <strain evidence="2 3">DSM 23447</strain>
    </source>
</reference>
<accession>A0A7W6IK58</accession>
<evidence type="ECO:0000259" key="1">
    <source>
        <dbReference type="PROSITE" id="PS50887"/>
    </source>
</evidence>
<dbReference type="PROSITE" id="PS50887">
    <property type="entry name" value="GGDEF"/>
    <property type="match status" value="1"/>
</dbReference>
<dbReference type="SUPFAM" id="SSF55073">
    <property type="entry name" value="Nucleotide cyclase"/>
    <property type="match status" value="1"/>
</dbReference>
<dbReference type="NCBIfam" id="TIGR00254">
    <property type="entry name" value="GGDEF"/>
    <property type="match status" value="1"/>
</dbReference>
<dbReference type="SMART" id="SM00267">
    <property type="entry name" value="GGDEF"/>
    <property type="match status" value="1"/>
</dbReference>
<dbReference type="Proteomes" id="UP000547011">
    <property type="component" value="Unassembled WGS sequence"/>
</dbReference>
<protein>
    <submittedName>
        <fullName evidence="2">Diguanylate cyclase (GGDEF)-like protein</fullName>
    </submittedName>
</protein>
<dbReference type="EMBL" id="JACIEW010000001">
    <property type="protein sequence ID" value="MBB4051065.1"/>
    <property type="molecule type" value="Genomic_DNA"/>
</dbReference>
<comment type="caution">
    <text evidence="2">The sequence shown here is derived from an EMBL/GenBank/DDBJ whole genome shotgun (WGS) entry which is preliminary data.</text>
</comment>
<sequence length="212" mass="23247">MNRVTMSGSEGLWARIRAALARGSDTHEPPYGHPAIARNPNKKSRLVQRIDEALRRGWSQCAERNVSLCVLALEVDGYAEYFAAYGREAVEESLDSLESIIAAQLTRETDICLRSGQAGFMLVLPDMPALMARELASRIAAALRREGIPNRESHAGQVTLSTGVAVVNPQGKLDRSVLNAASQAVKKAQRRGLARLEVMDLRGRDDKRRKAA</sequence>
<feature type="domain" description="GGDEF" evidence="1">
    <location>
        <begin position="66"/>
        <end position="201"/>
    </location>
</feature>